<evidence type="ECO:0000256" key="11">
    <source>
        <dbReference type="ARBA" id="ARBA00023004"/>
    </source>
</evidence>
<dbReference type="InterPro" id="IPR006638">
    <property type="entry name" value="Elp3/MiaA/NifB-like_rSAM"/>
</dbReference>
<dbReference type="PROSITE" id="PS51918">
    <property type="entry name" value="RADICAL_SAM"/>
    <property type="match status" value="1"/>
</dbReference>
<dbReference type="InterPro" id="IPR058240">
    <property type="entry name" value="rSAM_sf"/>
</dbReference>
<name>A0A1W1BND5_9ZZZZ</name>
<evidence type="ECO:0000256" key="10">
    <source>
        <dbReference type="ARBA" id="ARBA00022723"/>
    </source>
</evidence>
<evidence type="ECO:0000256" key="7">
    <source>
        <dbReference type="ARBA" id="ARBA00022679"/>
    </source>
</evidence>
<keyword evidence="8" id="KW-0949">S-adenosyl-L-methionine</keyword>
<dbReference type="Gene3D" id="3.20.20.70">
    <property type="entry name" value="Aldolase class I"/>
    <property type="match status" value="1"/>
</dbReference>
<dbReference type="InterPro" id="IPR048641">
    <property type="entry name" value="RlmN_N"/>
</dbReference>
<dbReference type="SFLD" id="SFLDS00029">
    <property type="entry name" value="Radical_SAM"/>
    <property type="match status" value="1"/>
</dbReference>
<comment type="subcellular location">
    <subcellularLocation>
        <location evidence="2">Cytoplasm</location>
    </subcellularLocation>
</comment>
<dbReference type="EC" id="2.1.1.-" evidence="15"/>
<gene>
    <name evidence="15" type="ORF">MNB_SUP05-5-334</name>
</gene>
<evidence type="ECO:0000259" key="14">
    <source>
        <dbReference type="PROSITE" id="PS51918"/>
    </source>
</evidence>
<dbReference type="PANTHER" id="PTHR30544">
    <property type="entry name" value="23S RRNA METHYLTRANSFERASE"/>
    <property type="match status" value="1"/>
</dbReference>
<dbReference type="GO" id="GO:0005737">
    <property type="term" value="C:cytoplasm"/>
    <property type="evidence" value="ECO:0007669"/>
    <property type="project" value="UniProtKB-SubCell"/>
</dbReference>
<dbReference type="FunFam" id="3.20.20.70:FF:000008">
    <property type="entry name" value="Dual-specificity RNA methyltransferase RlmN"/>
    <property type="match status" value="1"/>
</dbReference>
<dbReference type="AlphaFoldDB" id="A0A1W1BND5"/>
<dbReference type="GO" id="GO:0046872">
    <property type="term" value="F:metal ion binding"/>
    <property type="evidence" value="ECO:0007669"/>
    <property type="project" value="UniProtKB-KW"/>
</dbReference>
<dbReference type="SMART" id="SM00729">
    <property type="entry name" value="Elp3"/>
    <property type="match status" value="1"/>
</dbReference>
<dbReference type="NCBIfam" id="TIGR00048">
    <property type="entry name" value="rRNA_mod_RlmN"/>
    <property type="match status" value="1"/>
</dbReference>
<feature type="domain" description="Radical SAM core" evidence="14">
    <location>
        <begin position="98"/>
        <end position="332"/>
    </location>
</feature>
<dbReference type="Gene3D" id="1.10.150.530">
    <property type="match status" value="1"/>
</dbReference>
<evidence type="ECO:0000256" key="12">
    <source>
        <dbReference type="ARBA" id="ARBA00023014"/>
    </source>
</evidence>
<dbReference type="EMBL" id="FPHJ01000014">
    <property type="protein sequence ID" value="SFV55054.1"/>
    <property type="molecule type" value="Genomic_DNA"/>
</dbReference>
<dbReference type="InterPro" id="IPR004383">
    <property type="entry name" value="rRNA_lsu_MTrfase_RlmN/Cfr"/>
</dbReference>
<accession>A0A1W1BND5</accession>
<evidence type="ECO:0000256" key="2">
    <source>
        <dbReference type="ARBA" id="ARBA00004496"/>
    </source>
</evidence>
<keyword evidence="11" id="KW-0408">Iron</keyword>
<evidence type="ECO:0000256" key="8">
    <source>
        <dbReference type="ARBA" id="ARBA00022691"/>
    </source>
</evidence>
<organism evidence="15">
    <name type="scientific">hydrothermal vent metagenome</name>
    <dbReference type="NCBI Taxonomy" id="652676"/>
    <lineage>
        <taxon>unclassified sequences</taxon>
        <taxon>metagenomes</taxon>
        <taxon>ecological metagenomes</taxon>
    </lineage>
</organism>
<dbReference type="GO" id="GO:0030488">
    <property type="term" value="P:tRNA methylation"/>
    <property type="evidence" value="ECO:0007669"/>
    <property type="project" value="InterPro"/>
</dbReference>
<keyword evidence="4" id="KW-0963">Cytoplasm</keyword>
<evidence type="ECO:0000256" key="4">
    <source>
        <dbReference type="ARBA" id="ARBA00022490"/>
    </source>
</evidence>
<evidence type="ECO:0000256" key="6">
    <source>
        <dbReference type="ARBA" id="ARBA00022603"/>
    </source>
</evidence>
<dbReference type="GO" id="GO:0008173">
    <property type="term" value="F:RNA methyltransferase activity"/>
    <property type="evidence" value="ECO:0007669"/>
    <property type="project" value="InterPro"/>
</dbReference>
<dbReference type="InterPro" id="IPR040072">
    <property type="entry name" value="Methyltransferase_A"/>
</dbReference>
<dbReference type="CDD" id="cd01335">
    <property type="entry name" value="Radical_SAM"/>
    <property type="match status" value="1"/>
</dbReference>
<dbReference type="PANTHER" id="PTHR30544:SF5">
    <property type="entry name" value="RADICAL SAM CORE DOMAIN-CONTAINING PROTEIN"/>
    <property type="match status" value="1"/>
</dbReference>
<protein>
    <submittedName>
        <fullName evidence="15">Ribosomal RNA large subunit methyltransferase N</fullName>
        <ecNumber evidence="15">2.1.1.-</ecNumber>
    </submittedName>
</protein>
<dbReference type="Pfam" id="PF04055">
    <property type="entry name" value="Radical_SAM"/>
    <property type="match status" value="1"/>
</dbReference>
<keyword evidence="6 15" id="KW-0489">Methyltransferase</keyword>
<dbReference type="SFLD" id="SFLDG01062">
    <property type="entry name" value="methyltransferase_(Class_A)"/>
    <property type="match status" value="1"/>
</dbReference>
<evidence type="ECO:0000256" key="5">
    <source>
        <dbReference type="ARBA" id="ARBA00022552"/>
    </source>
</evidence>
<evidence type="ECO:0000313" key="15">
    <source>
        <dbReference type="EMBL" id="SFV55054.1"/>
    </source>
</evidence>
<proteinExistence type="inferred from homology"/>
<evidence type="ECO:0000256" key="9">
    <source>
        <dbReference type="ARBA" id="ARBA00022694"/>
    </source>
</evidence>
<dbReference type="InterPro" id="IPR007197">
    <property type="entry name" value="rSAM"/>
</dbReference>
<dbReference type="HAMAP" id="MF_01849">
    <property type="entry name" value="RNA_methyltr_RlmN"/>
    <property type="match status" value="1"/>
</dbReference>
<dbReference type="Pfam" id="PF21016">
    <property type="entry name" value="RlmN_N"/>
    <property type="match status" value="1"/>
</dbReference>
<keyword evidence="13" id="KW-1015">Disulfide bond</keyword>
<dbReference type="GO" id="GO:0051539">
    <property type="term" value="F:4 iron, 4 sulfur cluster binding"/>
    <property type="evidence" value="ECO:0007669"/>
    <property type="project" value="UniProtKB-KW"/>
</dbReference>
<dbReference type="GO" id="GO:0070475">
    <property type="term" value="P:rRNA base methylation"/>
    <property type="evidence" value="ECO:0007669"/>
    <property type="project" value="InterPro"/>
</dbReference>
<keyword evidence="3" id="KW-0004">4Fe-4S</keyword>
<evidence type="ECO:0000256" key="3">
    <source>
        <dbReference type="ARBA" id="ARBA00022485"/>
    </source>
</evidence>
<evidence type="ECO:0000256" key="13">
    <source>
        <dbReference type="ARBA" id="ARBA00023157"/>
    </source>
</evidence>
<comment type="cofactor">
    <cofactor evidence="1">
        <name>[4Fe-4S] cluster</name>
        <dbReference type="ChEBI" id="CHEBI:49883"/>
    </cofactor>
</comment>
<sequence>MLEKTNLLGLSRSELNIFFTSHGEKSFRTTQLMQWIYHKNILDFSLMSNLSQELRDKLTAIACLDLPDVIKTHYSEDGTIKWILNINNNHIEMVFIPEKERGTLCISSQIGCALDCTFCYTAQQGFNRNLTADEIIAQVIIAKHHLNTKKIRLSNVVFMGMGEPLLNETAVYSALNLLLDDNAFGLSRRRVTISTSGVVPAIKRLTDISPVSLAISLHSADNTIRSKLVPINNKYPIEELIDACKYYLKSGEQQRHILFEYVMLEGINDSTKDAKKLIHLLKSVSAKVNLIPFNSFPKTLYKSTKKENIKKFQNQLHQAGIRTMVRRTKGDDIIAACGQLAGEVNDKTKRNI</sequence>
<keyword evidence="7 15" id="KW-0808">Transferase</keyword>
<keyword evidence="9" id="KW-0819">tRNA processing</keyword>
<keyword evidence="10" id="KW-0479">Metal-binding</keyword>
<evidence type="ECO:0000256" key="1">
    <source>
        <dbReference type="ARBA" id="ARBA00001966"/>
    </source>
</evidence>
<dbReference type="SUPFAM" id="SSF102114">
    <property type="entry name" value="Radical SAM enzymes"/>
    <property type="match status" value="1"/>
</dbReference>
<dbReference type="PIRSF" id="PIRSF006004">
    <property type="entry name" value="CHP00048"/>
    <property type="match status" value="1"/>
</dbReference>
<reference evidence="15" key="1">
    <citation type="submission" date="2016-10" db="EMBL/GenBank/DDBJ databases">
        <authorList>
            <person name="de Groot N.N."/>
        </authorList>
    </citation>
    <scope>NUCLEOTIDE SEQUENCE</scope>
</reference>
<dbReference type="InterPro" id="IPR013785">
    <property type="entry name" value="Aldolase_TIM"/>
</dbReference>
<dbReference type="InterPro" id="IPR027492">
    <property type="entry name" value="RNA_MTrfase_RlmN"/>
</dbReference>
<dbReference type="SFLD" id="SFLDF00275">
    <property type="entry name" value="adenosine_C2_methyltransferase"/>
    <property type="match status" value="1"/>
</dbReference>
<keyword evidence="12" id="KW-0411">Iron-sulfur</keyword>
<keyword evidence="5" id="KW-0698">rRNA processing</keyword>